<evidence type="ECO:0008006" key="3">
    <source>
        <dbReference type="Google" id="ProtNLM"/>
    </source>
</evidence>
<dbReference type="EMBL" id="JAASQJ010000004">
    <property type="protein sequence ID" value="NIJ54790.1"/>
    <property type="molecule type" value="Genomic_DNA"/>
</dbReference>
<evidence type="ECO:0000313" key="2">
    <source>
        <dbReference type="Proteomes" id="UP001179181"/>
    </source>
</evidence>
<name>A0ABX0UT24_9BACT</name>
<keyword evidence="2" id="KW-1185">Reference proteome</keyword>
<comment type="caution">
    <text evidence="1">The sequence shown here is derived from an EMBL/GenBank/DDBJ whole genome shotgun (WGS) entry which is preliminary data.</text>
</comment>
<sequence>MRLHFRISFGGLKSVSYEMDNRYQEGSMITAIEAPLIQLVIIHYIRRIYYCEKVGDENHKLLSYFERELIAPLA</sequence>
<reference evidence="1 2" key="1">
    <citation type="submission" date="2020-03" db="EMBL/GenBank/DDBJ databases">
        <title>Genomic Encyclopedia of Type Strains, Phase IV (KMG-IV): sequencing the most valuable type-strain genomes for metagenomic binning, comparative biology and taxonomic classification.</title>
        <authorList>
            <person name="Goeker M."/>
        </authorList>
    </citation>
    <scope>NUCLEOTIDE SEQUENCE [LARGE SCALE GENOMIC DNA]</scope>
    <source>
        <strain evidence="1 2">DSM 102865</strain>
    </source>
</reference>
<protein>
    <recommendedName>
        <fullName evidence="3">WYL domain-containing protein</fullName>
    </recommendedName>
</protein>
<organism evidence="1 2">
    <name type="scientific">Dyadobacter arcticus</name>
    <dbReference type="NCBI Taxonomy" id="1078754"/>
    <lineage>
        <taxon>Bacteria</taxon>
        <taxon>Pseudomonadati</taxon>
        <taxon>Bacteroidota</taxon>
        <taxon>Cytophagia</taxon>
        <taxon>Cytophagales</taxon>
        <taxon>Spirosomataceae</taxon>
        <taxon>Dyadobacter</taxon>
    </lineage>
</organism>
<dbReference type="Proteomes" id="UP001179181">
    <property type="component" value="Unassembled WGS sequence"/>
</dbReference>
<proteinExistence type="predicted"/>
<accession>A0ABX0UT24</accession>
<gene>
    <name evidence="1" type="ORF">FHS68_003977</name>
</gene>
<evidence type="ECO:0000313" key="1">
    <source>
        <dbReference type="EMBL" id="NIJ54790.1"/>
    </source>
</evidence>